<dbReference type="EMBL" id="JBBPBK010000013">
    <property type="protein sequence ID" value="KAK9272785.1"/>
    <property type="molecule type" value="Genomic_DNA"/>
</dbReference>
<dbReference type="GO" id="GO:0003723">
    <property type="term" value="F:RNA binding"/>
    <property type="evidence" value="ECO:0007669"/>
    <property type="project" value="UniProtKB-UniRule"/>
</dbReference>
<name>A0AAP0NH42_LIQFO</name>
<dbReference type="Proteomes" id="UP001415857">
    <property type="component" value="Unassembled WGS sequence"/>
</dbReference>
<comment type="caution">
    <text evidence="5">The sequence shown here is derived from an EMBL/GenBank/DDBJ whole genome shotgun (WGS) entry which is preliminary data.</text>
</comment>
<reference evidence="5 6" key="1">
    <citation type="journal article" date="2024" name="Plant J.">
        <title>Genome sequences and population genomics reveal climatic adaptation and genomic divergence between two closely related sweetgum species.</title>
        <authorList>
            <person name="Xu W.Q."/>
            <person name="Ren C.Q."/>
            <person name="Zhang X.Y."/>
            <person name="Comes H.P."/>
            <person name="Liu X.H."/>
            <person name="Li Y.G."/>
            <person name="Kettle C.J."/>
            <person name="Jalonen R."/>
            <person name="Gaisberger H."/>
            <person name="Ma Y.Z."/>
            <person name="Qiu Y.X."/>
        </authorList>
    </citation>
    <scope>NUCLEOTIDE SEQUENCE [LARGE SCALE GENOMIC DNA]</scope>
    <source>
        <strain evidence="5">Hangzhou</strain>
    </source>
</reference>
<proteinExistence type="predicted"/>
<feature type="compositionally biased region" description="Basic residues" evidence="3">
    <location>
        <begin position="1"/>
        <end position="13"/>
    </location>
</feature>
<organism evidence="5 6">
    <name type="scientific">Liquidambar formosana</name>
    <name type="common">Formosan gum</name>
    <dbReference type="NCBI Taxonomy" id="63359"/>
    <lineage>
        <taxon>Eukaryota</taxon>
        <taxon>Viridiplantae</taxon>
        <taxon>Streptophyta</taxon>
        <taxon>Embryophyta</taxon>
        <taxon>Tracheophyta</taxon>
        <taxon>Spermatophyta</taxon>
        <taxon>Magnoliopsida</taxon>
        <taxon>eudicotyledons</taxon>
        <taxon>Gunneridae</taxon>
        <taxon>Pentapetalae</taxon>
        <taxon>Saxifragales</taxon>
        <taxon>Altingiaceae</taxon>
        <taxon>Liquidambar</taxon>
    </lineage>
</organism>
<evidence type="ECO:0000256" key="3">
    <source>
        <dbReference type="SAM" id="MobiDB-lite"/>
    </source>
</evidence>
<dbReference type="PANTHER" id="PTHR48024">
    <property type="entry name" value="GEO13361P1-RELATED"/>
    <property type="match status" value="1"/>
</dbReference>
<feature type="region of interest" description="Disordered" evidence="3">
    <location>
        <begin position="1"/>
        <end position="53"/>
    </location>
</feature>
<evidence type="ECO:0000313" key="5">
    <source>
        <dbReference type="EMBL" id="KAK9272785.1"/>
    </source>
</evidence>
<dbReference type="InterPro" id="IPR012677">
    <property type="entry name" value="Nucleotide-bd_a/b_plait_sf"/>
</dbReference>
<evidence type="ECO:0000256" key="1">
    <source>
        <dbReference type="ARBA" id="ARBA00022884"/>
    </source>
</evidence>
<dbReference type="InterPro" id="IPR035979">
    <property type="entry name" value="RBD_domain_sf"/>
</dbReference>
<dbReference type="PROSITE" id="PS50102">
    <property type="entry name" value="RRM"/>
    <property type="match status" value="2"/>
</dbReference>
<feature type="domain" description="RRM" evidence="4">
    <location>
        <begin position="191"/>
        <end position="268"/>
    </location>
</feature>
<feature type="domain" description="RRM" evidence="4">
    <location>
        <begin position="98"/>
        <end position="200"/>
    </location>
</feature>
<keyword evidence="1 2" id="KW-0694">RNA-binding</keyword>
<dbReference type="SUPFAM" id="SSF54928">
    <property type="entry name" value="RNA-binding domain, RBD"/>
    <property type="match status" value="2"/>
</dbReference>
<dbReference type="GO" id="GO:0005634">
    <property type="term" value="C:nucleus"/>
    <property type="evidence" value="ECO:0007669"/>
    <property type="project" value="TreeGrafter"/>
</dbReference>
<dbReference type="AlphaFoldDB" id="A0AAP0NH42"/>
<dbReference type="InterPro" id="IPR050886">
    <property type="entry name" value="RNA-binding_reg"/>
</dbReference>
<sequence>MAKTNKTRRRKHPQKPDKVIGKKPNKKKLRKAIPTKQDPCNDSDSDSSLPDSDPQRVQILLEPYSKDQLVDLIVDFAIKDSSLYNRIRDTADRDVAHRKIFVHGLGWDTTRETLTKSFESYGEIEECNVVTDRNTGKAKGYGFVMFKTRQGAAKALKQPQKKINNRVASCQLASVGPVVPTTAQSQDAMGRKIYVSNVQADVDPEKLRSFFARFGEIETGPIGFDMQTGKSRGFALFVYKTVEGARNVLVEPYKMFEGHQLHCQKATDGKNKAAAAAAQQPVQGQAPVLAAVAAAQNMMFNQHPGLNPMYAGLIGNHSAGFMAGPVNPMMAAGVLSSGVIPSSQVGQVAGSSFGNAPAGFGGYSAGPQVGNLGGNQSVLGAYGSSGPTLGLQHAYPNTQMGQPSLARAHGTGGSFSGYPSQICSPSSLS</sequence>
<keyword evidence="6" id="KW-1185">Reference proteome</keyword>
<evidence type="ECO:0000259" key="4">
    <source>
        <dbReference type="PROSITE" id="PS50102"/>
    </source>
</evidence>
<feature type="compositionally biased region" description="Basic residues" evidence="3">
    <location>
        <begin position="21"/>
        <end position="33"/>
    </location>
</feature>
<dbReference type="Gene3D" id="3.30.70.330">
    <property type="match status" value="2"/>
</dbReference>
<gene>
    <name evidence="5" type="ORF">L1049_003162</name>
</gene>
<dbReference type="InterPro" id="IPR000504">
    <property type="entry name" value="RRM_dom"/>
</dbReference>
<dbReference type="SMART" id="SM00360">
    <property type="entry name" value="RRM"/>
    <property type="match status" value="2"/>
</dbReference>
<protein>
    <recommendedName>
        <fullName evidence="4">RRM domain-containing protein</fullName>
    </recommendedName>
</protein>
<evidence type="ECO:0000313" key="6">
    <source>
        <dbReference type="Proteomes" id="UP001415857"/>
    </source>
</evidence>
<dbReference type="Pfam" id="PF00076">
    <property type="entry name" value="RRM_1"/>
    <property type="match status" value="2"/>
</dbReference>
<evidence type="ECO:0000256" key="2">
    <source>
        <dbReference type="PROSITE-ProRule" id="PRU00176"/>
    </source>
</evidence>
<dbReference type="PANTHER" id="PTHR48024:SF9">
    <property type="entry name" value="UBP1-ASSOCIATED PROTEINS 1A-RELATED"/>
    <property type="match status" value="1"/>
</dbReference>
<accession>A0AAP0NH42</accession>